<dbReference type="InterPro" id="IPR022041">
    <property type="entry name" value="Methyltransf_FA"/>
</dbReference>
<dbReference type="AlphaFoldDB" id="A0A7R8Z3A6"/>
<feature type="domain" description="Farnesoic acid O-methyl transferase" evidence="2">
    <location>
        <begin position="47"/>
        <end position="181"/>
    </location>
</feature>
<dbReference type="OrthoDB" id="8182187at2759"/>
<keyword evidence="1" id="KW-0732">Signal</keyword>
<keyword evidence="4" id="KW-1185">Reference proteome</keyword>
<sequence length="197" mass="21845">MVLTRVICLTFLVSGLLSVAAIAHSKVSFLKLSTCQEFDIDSSECQHYFPIDVFKNNISSEYKLHLTFYVMTTNDANIVLTNGKNRGTVRYTAVVGGAANTYSWLRNTNDTTVGLDSHKTGILSPLWPAPIVVRQKYNGQLSVAIPGVIDPLLRADASDLEVKSVCLYAWKAASRWFYNCNEDAEYTSPDGYTCVKI</sequence>
<proteinExistence type="predicted"/>
<feature type="chain" id="PRO_5031310881" description="Farnesoic acid O-methyl transferase domain-containing protein" evidence="1">
    <location>
        <begin position="24"/>
        <end position="197"/>
    </location>
</feature>
<dbReference type="Pfam" id="PF12248">
    <property type="entry name" value="Methyltransf_FA"/>
    <property type="match status" value="1"/>
</dbReference>
<gene>
    <name evidence="3" type="ORF">HERILL_LOCUS15991</name>
</gene>
<evidence type="ECO:0000259" key="2">
    <source>
        <dbReference type="Pfam" id="PF12248"/>
    </source>
</evidence>
<evidence type="ECO:0000313" key="4">
    <source>
        <dbReference type="Proteomes" id="UP000594454"/>
    </source>
</evidence>
<evidence type="ECO:0000313" key="3">
    <source>
        <dbReference type="EMBL" id="CAD7093723.1"/>
    </source>
</evidence>
<feature type="signal peptide" evidence="1">
    <location>
        <begin position="1"/>
        <end position="23"/>
    </location>
</feature>
<dbReference type="EMBL" id="LR899014">
    <property type="protein sequence ID" value="CAD7093723.1"/>
    <property type="molecule type" value="Genomic_DNA"/>
</dbReference>
<organism evidence="3 4">
    <name type="scientific">Hermetia illucens</name>
    <name type="common">Black soldier fly</name>
    <dbReference type="NCBI Taxonomy" id="343691"/>
    <lineage>
        <taxon>Eukaryota</taxon>
        <taxon>Metazoa</taxon>
        <taxon>Ecdysozoa</taxon>
        <taxon>Arthropoda</taxon>
        <taxon>Hexapoda</taxon>
        <taxon>Insecta</taxon>
        <taxon>Pterygota</taxon>
        <taxon>Neoptera</taxon>
        <taxon>Endopterygota</taxon>
        <taxon>Diptera</taxon>
        <taxon>Brachycera</taxon>
        <taxon>Stratiomyomorpha</taxon>
        <taxon>Stratiomyidae</taxon>
        <taxon>Hermetiinae</taxon>
        <taxon>Hermetia</taxon>
    </lineage>
</organism>
<accession>A0A7R8Z3A6</accession>
<evidence type="ECO:0000256" key="1">
    <source>
        <dbReference type="SAM" id="SignalP"/>
    </source>
</evidence>
<protein>
    <recommendedName>
        <fullName evidence="2">Farnesoic acid O-methyl transferase domain-containing protein</fullName>
    </recommendedName>
</protein>
<dbReference type="InParanoid" id="A0A7R8Z3A6"/>
<dbReference type="Proteomes" id="UP000594454">
    <property type="component" value="Chromosome 6"/>
</dbReference>
<reference evidence="3 4" key="1">
    <citation type="submission" date="2020-11" db="EMBL/GenBank/DDBJ databases">
        <authorList>
            <person name="Wallbank WR R."/>
            <person name="Pardo Diaz C."/>
            <person name="Kozak K."/>
            <person name="Martin S."/>
            <person name="Jiggins C."/>
            <person name="Moest M."/>
            <person name="Warren A I."/>
            <person name="Generalovic N T."/>
            <person name="Byers J.R.P. K."/>
            <person name="Montejo-Kovacevich G."/>
            <person name="Yen C E."/>
        </authorList>
    </citation>
    <scope>NUCLEOTIDE SEQUENCE [LARGE SCALE GENOMIC DNA]</scope>
</reference>
<name>A0A7R8Z3A6_HERIL</name>